<evidence type="ECO:0000259" key="5">
    <source>
        <dbReference type="Pfam" id="PF07992"/>
    </source>
</evidence>
<evidence type="ECO:0000259" key="6">
    <source>
        <dbReference type="Pfam" id="PF14759"/>
    </source>
</evidence>
<evidence type="ECO:0000256" key="4">
    <source>
        <dbReference type="ARBA" id="ARBA00023002"/>
    </source>
</evidence>
<dbReference type="InterPro" id="IPR050446">
    <property type="entry name" value="FAD-oxidoreductase/Apoptosis"/>
</dbReference>
<dbReference type="PANTHER" id="PTHR43557">
    <property type="entry name" value="APOPTOSIS-INDUCING FACTOR 1"/>
    <property type="match status" value="1"/>
</dbReference>
<dbReference type="SUPFAM" id="SSF51905">
    <property type="entry name" value="FAD/NAD(P)-binding domain"/>
    <property type="match status" value="2"/>
</dbReference>
<evidence type="ECO:0000256" key="3">
    <source>
        <dbReference type="ARBA" id="ARBA00022827"/>
    </source>
</evidence>
<organism evidence="7 8">
    <name type="scientific">Planotetraspora kaengkrachanensis</name>
    <dbReference type="NCBI Taxonomy" id="575193"/>
    <lineage>
        <taxon>Bacteria</taxon>
        <taxon>Bacillati</taxon>
        <taxon>Actinomycetota</taxon>
        <taxon>Actinomycetes</taxon>
        <taxon>Streptosporangiales</taxon>
        <taxon>Streptosporangiaceae</taxon>
        <taxon>Planotetraspora</taxon>
    </lineage>
</organism>
<dbReference type="InterPro" id="IPR036188">
    <property type="entry name" value="FAD/NAD-bd_sf"/>
</dbReference>
<dbReference type="GO" id="GO:0005737">
    <property type="term" value="C:cytoplasm"/>
    <property type="evidence" value="ECO:0007669"/>
    <property type="project" value="TreeGrafter"/>
</dbReference>
<comment type="cofactor">
    <cofactor evidence="1">
        <name>FAD</name>
        <dbReference type="ChEBI" id="CHEBI:57692"/>
    </cofactor>
</comment>
<dbReference type="AlphaFoldDB" id="A0A8J3LX01"/>
<dbReference type="InterPro" id="IPR023753">
    <property type="entry name" value="FAD/NAD-binding_dom"/>
</dbReference>
<accession>A0A8J3LX01</accession>
<keyword evidence="2" id="KW-0285">Flavoprotein</keyword>
<dbReference type="PANTHER" id="PTHR43557:SF2">
    <property type="entry name" value="RIESKE DOMAIN-CONTAINING PROTEIN-RELATED"/>
    <property type="match status" value="1"/>
</dbReference>
<feature type="domain" description="Reductase C-terminal" evidence="6">
    <location>
        <begin position="323"/>
        <end position="408"/>
    </location>
</feature>
<reference evidence="7 8" key="1">
    <citation type="submission" date="2021-01" db="EMBL/GenBank/DDBJ databases">
        <title>Whole genome shotgun sequence of Planotetraspora kaengkrachanensis NBRC 104272.</title>
        <authorList>
            <person name="Komaki H."/>
            <person name="Tamura T."/>
        </authorList>
    </citation>
    <scope>NUCLEOTIDE SEQUENCE [LARGE SCALE GENOMIC DNA]</scope>
    <source>
        <strain evidence="7 8">NBRC 104272</strain>
    </source>
</reference>
<feature type="domain" description="FAD/NAD(P)-binding" evidence="5">
    <location>
        <begin position="7"/>
        <end position="303"/>
    </location>
</feature>
<keyword evidence="4" id="KW-0560">Oxidoreductase</keyword>
<dbReference type="Gene3D" id="3.30.390.30">
    <property type="match status" value="1"/>
</dbReference>
<evidence type="ECO:0000256" key="1">
    <source>
        <dbReference type="ARBA" id="ARBA00001974"/>
    </source>
</evidence>
<evidence type="ECO:0000256" key="2">
    <source>
        <dbReference type="ARBA" id="ARBA00022630"/>
    </source>
</evidence>
<evidence type="ECO:0000313" key="8">
    <source>
        <dbReference type="Proteomes" id="UP000630097"/>
    </source>
</evidence>
<dbReference type="EMBL" id="BONV01000015">
    <property type="protein sequence ID" value="GIG80663.1"/>
    <property type="molecule type" value="Genomic_DNA"/>
</dbReference>
<comment type="caution">
    <text evidence="7">The sequence shown here is derived from an EMBL/GenBank/DDBJ whole genome shotgun (WGS) entry which is preliminary data.</text>
</comment>
<sequence>MSTPPTFVIAGGGLAAAKAAEALREQDFDGRVVLIGDEPHPPYERPPLSKDYLQGKSERGKIFVHDAGWYGEHDVDLRSGVAVTGVDPGSHQVTLSDGERLGYDRLLLATGAAPRRLAVPGADLDGVLHLRTVDDSERIRDALAKVSRIAIVGAGWIGLEVAAAARAAGVRVSVLEIEPQPLLRVLGSRIASVFADLHRGHDVDLRLGVRVAEITGQDGQVRGVRLADGDRLDVDAVVVGIGAVPNTGLAWSAGLAVDDGVRVGADLRTSDPDIFAAGDVASAYHPLLGAHIRVEHWANALNQPVVAAGAMLGRDVAYDRLPYFYTDQYDLGMEYSGHASPGHVDDVVVRGDLASREFIAFWIADGRVTAGMNVNVWGVADQIQTLIRSGARVDRDRLADTGVPLSQVAAD</sequence>
<gene>
    <name evidence="7" type="ORF">Pka01_37900</name>
</gene>
<name>A0A8J3LX01_9ACTN</name>
<dbReference type="Pfam" id="PF14759">
    <property type="entry name" value="Reductase_C"/>
    <property type="match status" value="1"/>
</dbReference>
<dbReference type="InterPro" id="IPR028202">
    <property type="entry name" value="Reductase_C"/>
</dbReference>
<dbReference type="PRINTS" id="PR00368">
    <property type="entry name" value="FADPNR"/>
</dbReference>
<dbReference type="Gene3D" id="3.50.50.60">
    <property type="entry name" value="FAD/NAD(P)-binding domain"/>
    <property type="match status" value="2"/>
</dbReference>
<protein>
    <submittedName>
        <fullName evidence="7">Pyridine nucleotide-disulfide oxidoreductase</fullName>
    </submittedName>
</protein>
<dbReference type="InterPro" id="IPR016156">
    <property type="entry name" value="FAD/NAD-linked_Rdtase_dimer_sf"/>
</dbReference>
<dbReference type="Proteomes" id="UP000630097">
    <property type="component" value="Unassembled WGS sequence"/>
</dbReference>
<evidence type="ECO:0000313" key="7">
    <source>
        <dbReference type="EMBL" id="GIG80663.1"/>
    </source>
</evidence>
<dbReference type="RefSeq" id="WP_203884065.1">
    <property type="nucleotide sequence ID" value="NZ_BAABHH010000014.1"/>
</dbReference>
<dbReference type="GO" id="GO:0016651">
    <property type="term" value="F:oxidoreductase activity, acting on NAD(P)H"/>
    <property type="evidence" value="ECO:0007669"/>
    <property type="project" value="TreeGrafter"/>
</dbReference>
<proteinExistence type="predicted"/>
<dbReference type="SUPFAM" id="SSF55424">
    <property type="entry name" value="FAD/NAD-linked reductases, dimerisation (C-terminal) domain"/>
    <property type="match status" value="1"/>
</dbReference>
<dbReference type="PRINTS" id="PR00411">
    <property type="entry name" value="PNDRDTASEI"/>
</dbReference>
<dbReference type="Pfam" id="PF07992">
    <property type="entry name" value="Pyr_redox_2"/>
    <property type="match status" value="1"/>
</dbReference>
<keyword evidence="3" id="KW-0274">FAD</keyword>
<keyword evidence="8" id="KW-1185">Reference proteome</keyword>